<evidence type="ECO:0000256" key="8">
    <source>
        <dbReference type="ARBA" id="ARBA00037922"/>
    </source>
</evidence>
<evidence type="ECO:0000256" key="10">
    <source>
        <dbReference type="ARBA" id="ARBA00049080"/>
    </source>
</evidence>
<reference evidence="15 16" key="1">
    <citation type="submission" date="2020-08" db="EMBL/GenBank/DDBJ databases">
        <title>Genomic Encyclopedia of Type Strains, Phase IV (KMG-IV): sequencing the most valuable type-strain genomes for metagenomic binning, comparative biology and taxonomic classification.</title>
        <authorList>
            <person name="Goeker M."/>
        </authorList>
    </citation>
    <scope>NUCLEOTIDE SEQUENCE [LARGE SCALE GENOMIC DNA]</scope>
    <source>
        <strain evidence="15 16">DSM 5895</strain>
    </source>
</reference>
<proteinExistence type="inferred from homology"/>
<dbReference type="Pfam" id="PF01113">
    <property type="entry name" value="DapB_N"/>
    <property type="match status" value="1"/>
</dbReference>
<evidence type="ECO:0000256" key="6">
    <source>
        <dbReference type="ARBA" id="ARBA00023027"/>
    </source>
</evidence>
<name>A0A839ZCT2_9HYPH</name>
<comment type="catalytic activity">
    <reaction evidence="11">
        <text>(S)-2,3,4,5-tetrahydrodipicolinate + NAD(+) + H2O = (2S,4S)-4-hydroxy-2,3,4,5-tetrahydrodipicolinate + NADH + H(+)</text>
        <dbReference type="Rhea" id="RHEA:35323"/>
        <dbReference type="ChEBI" id="CHEBI:15377"/>
        <dbReference type="ChEBI" id="CHEBI:15378"/>
        <dbReference type="ChEBI" id="CHEBI:16845"/>
        <dbReference type="ChEBI" id="CHEBI:57540"/>
        <dbReference type="ChEBI" id="CHEBI:57945"/>
        <dbReference type="ChEBI" id="CHEBI:67139"/>
        <dbReference type="EC" id="1.17.1.8"/>
    </reaction>
</comment>
<dbReference type="InterPro" id="IPR000846">
    <property type="entry name" value="DapB_N"/>
</dbReference>
<dbReference type="Pfam" id="PF05173">
    <property type="entry name" value="DapB_C"/>
    <property type="match status" value="1"/>
</dbReference>
<evidence type="ECO:0000259" key="14">
    <source>
        <dbReference type="Pfam" id="PF05173"/>
    </source>
</evidence>
<dbReference type="InterPro" id="IPR023940">
    <property type="entry name" value="DHDPR_bac"/>
</dbReference>
<keyword evidence="6" id="KW-0520">NAD</keyword>
<comment type="caution">
    <text evidence="15">The sequence shown here is derived from an EMBL/GenBank/DDBJ whole genome shotgun (WGS) entry which is preliminary data.</text>
</comment>
<dbReference type="Gene3D" id="3.40.50.720">
    <property type="entry name" value="NAD(P)-binding Rossmann-like Domain"/>
    <property type="match status" value="1"/>
</dbReference>
<dbReference type="PIRSF" id="PIRSF000161">
    <property type="entry name" value="DHPR"/>
    <property type="match status" value="1"/>
</dbReference>
<dbReference type="CDD" id="cd02274">
    <property type="entry name" value="DHDPR_N"/>
    <property type="match status" value="1"/>
</dbReference>
<evidence type="ECO:0000256" key="2">
    <source>
        <dbReference type="ARBA" id="ARBA00022605"/>
    </source>
</evidence>
<comment type="pathway">
    <text evidence="8">Amino-acid biosynthesis; L-lysine biosynthesis via DAP pathway; (S)-tetrahydrodipicolinate from L-aspartate: step 4/4.</text>
</comment>
<organism evidence="15 16">
    <name type="scientific">Ancylobacter tetraedralis</name>
    <dbReference type="NCBI Taxonomy" id="217068"/>
    <lineage>
        <taxon>Bacteria</taxon>
        <taxon>Pseudomonadati</taxon>
        <taxon>Pseudomonadota</taxon>
        <taxon>Alphaproteobacteria</taxon>
        <taxon>Hyphomicrobiales</taxon>
        <taxon>Xanthobacteraceae</taxon>
        <taxon>Ancylobacter</taxon>
    </lineage>
</organism>
<evidence type="ECO:0000256" key="4">
    <source>
        <dbReference type="ARBA" id="ARBA00022915"/>
    </source>
</evidence>
<accession>A0A839ZCT2</accession>
<evidence type="ECO:0000256" key="3">
    <source>
        <dbReference type="ARBA" id="ARBA00022857"/>
    </source>
</evidence>
<evidence type="ECO:0000259" key="13">
    <source>
        <dbReference type="Pfam" id="PF01113"/>
    </source>
</evidence>
<dbReference type="GO" id="GO:0005829">
    <property type="term" value="C:cytosol"/>
    <property type="evidence" value="ECO:0007669"/>
    <property type="project" value="TreeGrafter"/>
</dbReference>
<evidence type="ECO:0000313" key="16">
    <source>
        <dbReference type="Proteomes" id="UP000533469"/>
    </source>
</evidence>
<protein>
    <recommendedName>
        <fullName evidence="9 12">4-hydroxy-tetrahydrodipicolinate reductase</fullName>
        <ecNumber evidence="9 12">1.17.1.8</ecNumber>
    </recommendedName>
</protein>
<evidence type="ECO:0000256" key="7">
    <source>
        <dbReference type="ARBA" id="ARBA00023154"/>
    </source>
</evidence>
<dbReference type="SUPFAM" id="SSF55347">
    <property type="entry name" value="Glyceraldehyde-3-phosphate dehydrogenase-like, C-terminal domain"/>
    <property type="match status" value="1"/>
</dbReference>
<dbReference type="GO" id="GO:0008839">
    <property type="term" value="F:4-hydroxy-tetrahydrodipicolinate reductase"/>
    <property type="evidence" value="ECO:0007669"/>
    <property type="project" value="UniProtKB-UniRule"/>
</dbReference>
<evidence type="ECO:0000256" key="11">
    <source>
        <dbReference type="ARBA" id="ARBA00049396"/>
    </source>
</evidence>
<keyword evidence="2" id="KW-0028">Amino-acid biosynthesis</keyword>
<evidence type="ECO:0000256" key="5">
    <source>
        <dbReference type="ARBA" id="ARBA00023002"/>
    </source>
</evidence>
<feature type="domain" description="Dihydrodipicolinate reductase N-terminal" evidence="13">
    <location>
        <begin position="3"/>
        <end position="126"/>
    </location>
</feature>
<evidence type="ECO:0000256" key="1">
    <source>
        <dbReference type="ARBA" id="ARBA00006642"/>
    </source>
</evidence>
<dbReference type="PANTHER" id="PTHR20836">
    <property type="entry name" value="DIHYDRODIPICOLINATE REDUCTASE"/>
    <property type="match status" value="1"/>
</dbReference>
<dbReference type="PANTHER" id="PTHR20836:SF0">
    <property type="entry name" value="4-HYDROXY-TETRAHYDRODIPICOLINATE REDUCTASE 1, CHLOROPLASTIC-RELATED"/>
    <property type="match status" value="1"/>
</dbReference>
<evidence type="ECO:0000313" key="15">
    <source>
        <dbReference type="EMBL" id="MBB3772507.1"/>
    </source>
</evidence>
<dbReference type="InterPro" id="IPR036291">
    <property type="entry name" value="NAD(P)-bd_dom_sf"/>
</dbReference>
<dbReference type="GO" id="GO:0019877">
    <property type="term" value="P:diaminopimelate biosynthetic process"/>
    <property type="evidence" value="ECO:0007669"/>
    <property type="project" value="UniProtKB-KW"/>
</dbReference>
<keyword evidence="5 15" id="KW-0560">Oxidoreductase</keyword>
<evidence type="ECO:0000256" key="12">
    <source>
        <dbReference type="NCBIfam" id="TIGR00036"/>
    </source>
</evidence>
<keyword evidence="16" id="KW-1185">Reference proteome</keyword>
<gene>
    <name evidence="15" type="ORF">FHS55_003119</name>
</gene>
<keyword evidence="4" id="KW-0220">Diaminopimelate biosynthesis</keyword>
<dbReference type="InterPro" id="IPR022663">
    <property type="entry name" value="DapB_C"/>
</dbReference>
<comment type="catalytic activity">
    <reaction evidence="10">
        <text>(S)-2,3,4,5-tetrahydrodipicolinate + NADP(+) + H2O = (2S,4S)-4-hydroxy-2,3,4,5-tetrahydrodipicolinate + NADPH + H(+)</text>
        <dbReference type="Rhea" id="RHEA:35331"/>
        <dbReference type="ChEBI" id="CHEBI:15377"/>
        <dbReference type="ChEBI" id="CHEBI:15378"/>
        <dbReference type="ChEBI" id="CHEBI:16845"/>
        <dbReference type="ChEBI" id="CHEBI:57783"/>
        <dbReference type="ChEBI" id="CHEBI:58349"/>
        <dbReference type="ChEBI" id="CHEBI:67139"/>
        <dbReference type="EC" id="1.17.1.8"/>
    </reaction>
</comment>
<dbReference type="Gene3D" id="3.30.360.10">
    <property type="entry name" value="Dihydrodipicolinate Reductase, domain 2"/>
    <property type="match status" value="1"/>
</dbReference>
<sequence length="269" mass="27593">MPIRIILAGATGWVGRALVPAITQAGDLELVAGISRNHAGTDLGVALGGRPSGVPVFARVEEALGAPADVLIDYTKPGVVKANAIAALRAGLHVVIGTSGLGADDYAELDELAREAGKGVLAAGNFSITATLLKRFTLEAAKYVADVEILDYASATKPDAPSGTGREIAEALAGIRQPATSLPLGEVVGVPQTRGGTLGEGEREVRVHAVRLPSFVLAVESVFGAPDERLTIRHDAGASAAPYVAGTLLATRKVSGWIGLRRGLDTLLD</sequence>
<dbReference type="EMBL" id="JACICD010000005">
    <property type="protein sequence ID" value="MBB3772507.1"/>
    <property type="molecule type" value="Genomic_DNA"/>
</dbReference>
<dbReference type="SUPFAM" id="SSF51735">
    <property type="entry name" value="NAD(P)-binding Rossmann-fold domains"/>
    <property type="match status" value="1"/>
</dbReference>
<dbReference type="RefSeq" id="WP_183190650.1">
    <property type="nucleotide sequence ID" value="NZ_JACICD010000005.1"/>
</dbReference>
<dbReference type="GO" id="GO:0009089">
    <property type="term" value="P:lysine biosynthetic process via diaminopimelate"/>
    <property type="evidence" value="ECO:0007669"/>
    <property type="project" value="UniProtKB-UniRule"/>
</dbReference>
<dbReference type="Proteomes" id="UP000533469">
    <property type="component" value="Unassembled WGS sequence"/>
</dbReference>
<dbReference type="EC" id="1.17.1.8" evidence="9 12"/>
<keyword evidence="3" id="KW-0521">NADP</keyword>
<dbReference type="NCBIfam" id="TIGR00036">
    <property type="entry name" value="dapB"/>
    <property type="match status" value="1"/>
</dbReference>
<keyword evidence="7" id="KW-0457">Lysine biosynthesis</keyword>
<evidence type="ECO:0000256" key="9">
    <source>
        <dbReference type="ARBA" id="ARBA00038983"/>
    </source>
</evidence>
<comment type="similarity">
    <text evidence="1">Belongs to the DapB family.</text>
</comment>
<dbReference type="AlphaFoldDB" id="A0A839ZCT2"/>
<feature type="domain" description="Dihydrodipicolinate reductase C-terminal" evidence="14">
    <location>
        <begin position="131"/>
        <end position="254"/>
    </location>
</feature>